<dbReference type="EMBL" id="JADBEB010000001">
    <property type="protein sequence ID" value="MBE1491757.1"/>
    <property type="molecule type" value="Genomic_DNA"/>
</dbReference>
<keyword evidence="2" id="KW-1185">Reference proteome</keyword>
<dbReference type="AlphaFoldDB" id="A0A927MDH5"/>
<evidence type="ECO:0000313" key="1">
    <source>
        <dbReference type="EMBL" id="MBE1491757.1"/>
    </source>
</evidence>
<evidence type="ECO:0000313" key="2">
    <source>
        <dbReference type="Proteomes" id="UP000649753"/>
    </source>
</evidence>
<proteinExistence type="predicted"/>
<name>A0A927MDH5_9ACTN</name>
<dbReference type="RefSeq" id="WP_192770767.1">
    <property type="nucleotide sequence ID" value="NZ_JADBEB010000001.1"/>
</dbReference>
<sequence>MPDDVVVAHPWRDLRGPGDAERLQVQAVTQELLREVSPGHALYGMAFSVVGRSDDRDDVLLRFGDRWALVHLTWSGKSEVPPWPTCTTFDSASGAGRATALG</sequence>
<dbReference type="Proteomes" id="UP000649753">
    <property type="component" value="Unassembled WGS sequence"/>
</dbReference>
<protein>
    <submittedName>
        <fullName evidence="1">Uncharacterized protein</fullName>
    </submittedName>
</protein>
<gene>
    <name evidence="1" type="ORF">H4W31_007395</name>
</gene>
<organism evidence="1 2">
    <name type="scientific">Plantactinospora soyae</name>
    <dbReference type="NCBI Taxonomy" id="1544732"/>
    <lineage>
        <taxon>Bacteria</taxon>
        <taxon>Bacillati</taxon>
        <taxon>Actinomycetota</taxon>
        <taxon>Actinomycetes</taxon>
        <taxon>Micromonosporales</taxon>
        <taxon>Micromonosporaceae</taxon>
        <taxon>Plantactinospora</taxon>
    </lineage>
</organism>
<accession>A0A927MDH5</accession>
<comment type="caution">
    <text evidence="1">The sequence shown here is derived from an EMBL/GenBank/DDBJ whole genome shotgun (WGS) entry which is preliminary data.</text>
</comment>
<reference evidence="1" key="1">
    <citation type="submission" date="2020-10" db="EMBL/GenBank/DDBJ databases">
        <title>Sequencing the genomes of 1000 actinobacteria strains.</title>
        <authorList>
            <person name="Klenk H.-P."/>
        </authorList>
    </citation>
    <scope>NUCLEOTIDE SEQUENCE</scope>
    <source>
        <strain evidence="1">DSM 46832</strain>
    </source>
</reference>